<dbReference type="RefSeq" id="WP_253544298.1">
    <property type="nucleotide sequence ID" value="NZ_JAMYZY010000044.1"/>
</dbReference>
<proteinExistence type="predicted"/>
<dbReference type="EMBL" id="JAMYZZ010000042">
    <property type="protein sequence ID" value="MCP1259644.1"/>
    <property type="molecule type" value="Genomic_DNA"/>
</dbReference>
<evidence type="ECO:0000313" key="2">
    <source>
        <dbReference type="EMBL" id="MCP1259644.1"/>
    </source>
</evidence>
<organism evidence="2 3">
    <name type="scientific">Acetobacter lambici</name>
    <dbReference type="NCBI Taxonomy" id="1332824"/>
    <lineage>
        <taxon>Bacteria</taxon>
        <taxon>Pseudomonadati</taxon>
        <taxon>Pseudomonadota</taxon>
        <taxon>Alphaproteobacteria</taxon>
        <taxon>Acetobacterales</taxon>
        <taxon>Acetobacteraceae</taxon>
        <taxon>Acetobacter</taxon>
    </lineage>
</organism>
<gene>
    <name evidence="2" type="ORF">NKW50_13700</name>
</gene>
<evidence type="ECO:0000313" key="3">
    <source>
        <dbReference type="Proteomes" id="UP001523528"/>
    </source>
</evidence>
<feature type="compositionally biased region" description="Low complexity" evidence="1">
    <location>
        <begin position="107"/>
        <end position="119"/>
    </location>
</feature>
<feature type="region of interest" description="Disordered" evidence="1">
    <location>
        <begin position="103"/>
        <end position="126"/>
    </location>
</feature>
<sequence>MLAEIIRQQQPDVDAVLDERAEKWIKNNQESRDSRAASWRKARQKIENYDPQTRAAVLNFWNNHRWFPGDPVQLLCILHMLETGRFVVKADTLEDPQPVFFRRDLPQEQQQEDPQQLLPFTGKGEQ</sequence>
<comment type="caution">
    <text evidence="2">The sequence shown here is derived from an EMBL/GenBank/DDBJ whole genome shotgun (WGS) entry which is preliminary data.</text>
</comment>
<protein>
    <submittedName>
        <fullName evidence="2">Uncharacterized protein</fullName>
    </submittedName>
</protein>
<reference evidence="2 3" key="1">
    <citation type="submission" date="2022-06" db="EMBL/GenBank/DDBJ databases">
        <title>Acetobacer genomes from food samples.</title>
        <authorList>
            <person name="Sombolestani A."/>
        </authorList>
    </citation>
    <scope>NUCLEOTIDE SEQUENCE [LARGE SCALE GENOMIC DNA]</scope>
    <source>
        <strain evidence="2 3">R-83285</strain>
    </source>
</reference>
<name>A0ABT1F5S8_9PROT</name>
<accession>A0ABT1F5S8</accession>
<dbReference type="Proteomes" id="UP001523528">
    <property type="component" value="Unassembled WGS sequence"/>
</dbReference>
<evidence type="ECO:0000256" key="1">
    <source>
        <dbReference type="SAM" id="MobiDB-lite"/>
    </source>
</evidence>
<keyword evidence="3" id="KW-1185">Reference proteome</keyword>